<reference evidence="1 2" key="1">
    <citation type="submission" date="2019-03" db="EMBL/GenBank/DDBJ databases">
        <title>Bacillus niacini sp. nov. a Nicotinate-Metabolizing Mesophile Isolated from Soil.</title>
        <authorList>
            <person name="Zhang G."/>
        </authorList>
    </citation>
    <scope>NUCLEOTIDE SEQUENCE [LARGE SCALE GENOMIC DNA]</scope>
    <source>
        <strain evidence="1 2">WN066</strain>
    </source>
</reference>
<name>A0A4V3AT50_9BACI</name>
<dbReference type="Proteomes" id="UP000295132">
    <property type="component" value="Unassembled WGS sequence"/>
</dbReference>
<dbReference type="AlphaFoldDB" id="A0A4V3AT50"/>
<evidence type="ECO:0008006" key="3">
    <source>
        <dbReference type="Google" id="ProtNLM"/>
    </source>
</evidence>
<accession>A0A4V3AT50</accession>
<dbReference type="RefSeq" id="WP_133339026.1">
    <property type="nucleotide sequence ID" value="NZ_SMYO01000017.1"/>
</dbReference>
<gene>
    <name evidence="1" type="ORF">E2K98_24955</name>
</gene>
<evidence type="ECO:0000313" key="2">
    <source>
        <dbReference type="Proteomes" id="UP000295132"/>
    </source>
</evidence>
<comment type="caution">
    <text evidence="1">The sequence shown here is derived from an EMBL/GenBank/DDBJ whole genome shotgun (WGS) entry which is preliminary data.</text>
</comment>
<dbReference type="EMBL" id="SMYO01000017">
    <property type="protein sequence ID" value="TDK58168.1"/>
    <property type="molecule type" value="Genomic_DNA"/>
</dbReference>
<sequence length="104" mass="12398">MFFRKKKFFVCSVCGYNCLPGPLYSKTGVPDIRIMCACCGFQPGFDDEELGYTIESYREEWLQNGAEWFMEIEKPKQWDLNKQLKNINISYWGMPWFIKVKERT</sequence>
<evidence type="ECO:0000313" key="1">
    <source>
        <dbReference type="EMBL" id="TDK58168.1"/>
    </source>
</evidence>
<organism evidence="1 2">
    <name type="scientific">Bacillus salipaludis</name>
    <dbReference type="NCBI Taxonomy" id="2547811"/>
    <lineage>
        <taxon>Bacteria</taxon>
        <taxon>Bacillati</taxon>
        <taxon>Bacillota</taxon>
        <taxon>Bacilli</taxon>
        <taxon>Bacillales</taxon>
        <taxon>Bacillaceae</taxon>
        <taxon>Bacillus</taxon>
    </lineage>
</organism>
<protein>
    <recommendedName>
        <fullName evidence="3">Cysteine-rich CPCC domain-containing protein</fullName>
    </recommendedName>
</protein>
<proteinExistence type="predicted"/>